<dbReference type="GO" id="GO:0032794">
    <property type="term" value="F:GTPase activating protein binding"/>
    <property type="evidence" value="ECO:0007669"/>
    <property type="project" value="TreeGrafter"/>
</dbReference>
<name>A0A8S4P8T1_OWEFU</name>
<dbReference type="GO" id="GO:0003924">
    <property type="term" value="F:GTPase activity"/>
    <property type="evidence" value="ECO:0007669"/>
    <property type="project" value="InterPro"/>
</dbReference>
<dbReference type="Pfam" id="PF00071">
    <property type="entry name" value="Ras"/>
    <property type="match status" value="1"/>
</dbReference>
<accession>A0A8S4P8T1</accession>
<gene>
    <name evidence="5" type="ORF">OFUS_LOCUS15812</name>
</gene>
<proteinExistence type="inferred from homology"/>
<dbReference type="GO" id="GO:0043124">
    <property type="term" value="P:negative regulation of canonical NF-kappaB signal transduction"/>
    <property type="evidence" value="ECO:0007669"/>
    <property type="project" value="InterPro"/>
</dbReference>
<dbReference type="PROSITE" id="PS51421">
    <property type="entry name" value="RAS"/>
    <property type="match status" value="1"/>
</dbReference>
<dbReference type="CDD" id="cd00882">
    <property type="entry name" value="Ras_like_GTPase"/>
    <property type="match status" value="1"/>
</dbReference>
<dbReference type="Proteomes" id="UP000749559">
    <property type="component" value="Unassembled WGS sequence"/>
</dbReference>
<feature type="compositionally biased region" description="Polar residues" evidence="4">
    <location>
        <begin position="226"/>
        <end position="238"/>
    </location>
</feature>
<feature type="region of interest" description="Disordered" evidence="4">
    <location>
        <begin position="226"/>
        <end position="250"/>
    </location>
</feature>
<sequence length="250" mass="28909">MITKCSLFPIPGLQHKHYSYARNEIRSTRFSEFCFTEVLLKKILYQIKVDWWCDDITIFGGILVRYTAASGKTALLEQFIYGNHIISTPMFSTIEDTYVAYVDTERGREKVRFYDTAGCDPQKPDLPRHYFSCIDGVILLYDVTNWDSFAAIDKLKKDIDKNKEKRDLVIIALGNKCDLKESRQVDFATAQTWAQKEKVKLWEISCAKRQSMMDAFVWLTTKMNQPPAKSTMSFNPLSRKQKSAPPTQPD</sequence>
<protein>
    <submittedName>
        <fullName evidence="5">Uncharacterized protein</fullName>
    </submittedName>
</protein>
<dbReference type="GO" id="GO:0005525">
    <property type="term" value="F:GTP binding"/>
    <property type="evidence" value="ECO:0007669"/>
    <property type="project" value="UniProtKB-KW"/>
</dbReference>
<evidence type="ECO:0000313" key="6">
    <source>
        <dbReference type="Proteomes" id="UP000749559"/>
    </source>
</evidence>
<dbReference type="PROSITE" id="PS51419">
    <property type="entry name" value="RAB"/>
    <property type="match status" value="1"/>
</dbReference>
<dbReference type="InterPro" id="IPR001806">
    <property type="entry name" value="Small_GTPase"/>
</dbReference>
<evidence type="ECO:0000256" key="4">
    <source>
        <dbReference type="SAM" id="MobiDB-lite"/>
    </source>
</evidence>
<dbReference type="InterPro" id="IPR027417">
    <property type="entry name" value="P-loop_NTPase"/>
</dbReference>
<comment type="caution">
    <text evidence="5">The sequence shown here is derived from an EMBL/GenBank/DDBJ whole genome shotgun (WGS) entry which is preliminary data.</text>
</comment>
<dbReference type="EMBL" id="CAIIXF020000008">
    <property type="protein sequence ID" value="CAH1790635.1"/>
    <property type="molecule type" value="Genomic_DNA"/>
</dbReference>
<dbReference type="PRINTS" id="PR00449">
    <property type="entry name" value="RASTRNSFRMNG"/>
</dbReference>
<keyword evidence="2" id="KW-0547">Nucleotide-binding</keyword>
<dbReference type="OrthoDB" id="10002389at2759"/>
<evidence type="ECO:0000256" key="3">
    <source>
        <dbReference type="ARBA" id="ARBA00023134"/>
    </source>
</evidence>
<comment type="similarity">
    <text evidence="1">Belongs to the small GTPase superfamily. Ras family. KappaB-Ras subfamily.</text>
</comment>
<dbReference type="PANTHER" id="PTHR46152">
    <property type="entry name" value="NF-KAPPA-B INHIBITOR-INTERACTING RAS-LIKE PROTEIN"/>
    <property type="match status" value="1"/>
</dbReference>
<dbReference type="SMART" id="SM00173">
    <property type="entry name" value="RAS"/>
    <property type="match status" value="1"/>
</dbReference>
<keyword evidence="3" id="KW-0342">GTP-binding</keyword>
<keyword evidence="6" id="KW-1185">Reference proteome</keyword>
<organism evidence="5 6">
    <name type="scientific">Owenia fusiformis</name>
    <name type="common">Polychaete worm</name>
    <dbReference type="NCBI Taxonomy" id="6347"/>
    <lineage>
        <taxon>Eukaryota</taxon>
        <taxon>Metazoa</taxon>
        <taxon>Spiralia</taxon>
        <taxon>Lophotrochozoa</taxon>
        <taxon>Annelida</taxon>
        <taxon>Polychaeta</taxon>
        <taxon>Sedentaria</taxon>
        <taxon>Canalipalpata</taxon>
        <taxon>Sabellida</taxon>
        <taxon>Oweniida</taxon>
        <taxon>Oweniidae</taxon>
        <taxon>Owenia</taxon>
    </lineage>
</organism>
<evidence type="ECO:0000256" key="1">
    <source>
        <dbReference type="ARBA" id="ARBA00008094"/>
    </source>
</evidence>
<dbReference type="InterPro" id="IPR005225">
    <property type="entry name" value="Small_GTP-bd"/>
</dbReference>
<dbReference type="SMART" id="SM00175">
    <property type="entry name" value="RAB"/>
    <property type="match status" value="1"/>
</dbReference>
<evidence type="ECO:0000256" key="2">
    <source>
        <dbReference type="ARBA" id="ARBA00022741"/>
    </source>
</evidence>
<dbReference type="PANTHER" id="PTHR46152:SF3">
    <property type="entry name" value="NF-KAPPA-B INHIBITOR-INTERACTING RAS-LIKE PROTEIN"/>
    <property type="match status" value="1"/>
</dbReference>
<dbReference type="NCBIfam" id="TIGR00231">
    <property type="entry name" value="small_GTP"/>
    <property type="match status" value="1"/>
</dbReference>
<reference evidence="5" key="1">
    <citation type="submission" date="2022-03" db="EMBL/GenBank/DDBJ databases">
        <authorList>
            <person name="Martin C."/>
        </authorList>
    </citation>
    <scope>NUCLEOTIDE SEQUENCE</scope>
</reference>
<dbReference type="SUPFAM" id="SSF52540">
    <property type="entry name" value="P-loop containing nucleoside triphosphate hydrolases"/>
    <property type="match status" value="1"/>
</dbReference>
<dbReference type="InterPro" id="IPR042227">
    <property type="entry name" value="KBRS"/>
</dbReference>
<dbReference type="GO" id="GO:0032484">
    <property type="term" value="P:Ral protein signal transduction"/>
    <property type="evidence" value="ECO:0007669"/>
    <property type="project" value="TreeGrafter"/>
</dbReference>
<dbReference type="Gene3D" id="3.40.50.300">
    <property type="entry name" value="P-loop containing nucleotide triphosphate hydrolases"/>
    <property type="match status" value="1"/>
</dbReference>
<evidence type="ECO:0000313" key="5">
    <source>
        <dbReference type="EMBL" id="CAH1790635.1"/>
    </source>
</evidence>
<dbReference type="AlphaFoldDB" id="A0A8S4P8T1"/>